<dbReference type="Proteomes" id="UP000504604">
    <property type="component" value="Linkage group LG11"/>
</dbReference>
<accession>A0A8M8VB00</accession>
<evidence type="ECO:0000313" key="5">
    <source>
        <dbReference type="RefSeq" id="XP_020553484.1"/>
    </source>
</evidence>
<organism evidence="3 5">
    <name type="scientific">Sesamum indicum</name>
    <name type="common">Oriental sesame</name>
    <name type="synonym">Sesamum orientale</name>
    <dbReference type="NCBI Taxonomy" id="4182"/>
    <lineage>
        <taxon>Eukaryota</taxon>
        <taxon>Viridiplantae</taxon>
        <taxon>Streptophyta</taxon>
        <taxon>Embryophyta</taxon>
        <taxon>Tracheophyta</taxon>
        <taxon>Spermatophyta</taxon>
        <taxon>Magnoliopsida</taxon>
        <taxon>eudicotyledons</taxon>
        <taxon>Gunneridae</taxon>
        <taxon>Pentapetalae</taxon>
        <taxon>asterids</taxon>
        <taxon>lamiids</taxon>
        <taxon>Lamiales</taxon>
        <taxon>Pedaliaceae</taxon>
        <taxon>Sesamum</taxon>
    </lineage>
</organism>
<feature type="domain" description="GOST seven transmembrane" evidence="2">
    <location>
        <begin position="33"/>
        <end position="101"/>
    </location>
</feature>
<proteinExistence type="predicted"/>
<keyword evidence="1" id="KW-0472">Membrane</keyword>
<keyword evidence="1" id="KW-1133">Transmembrane helix</keyword>
<dbReference type="RefSeq" id="XP_020553483.1">
    <property type="nucleotide sequence ID" value="XM_020697824.1"/>
</dbReference>
<keyword evidence="3" id="KW-1185">Reference proteome</keyword>
<evidence type="ECO:0000313" key="4">
    <source>
        <dbReference type="RefSeq" id="XP_020553483.1"/>
    </source>
</evidence>
<reference evidence="4 5" key="1">
    <citation type="submission" date="2025-04" db="UniProtKB">
        <authorList>
            <consortium name="RefSeq"/>
        </authorList>
    </citation>
    <scope>IDENTIFICATION</scope>
</reference>
<evidence type="ECO:0000313" key="3">
    <source>
        <dbReference type="Proteomes" id="UP000504604"/>
    </source>
</evidence>
<feature type="transmembrane region" description="Helical" evidence="1">
    <location>
        <begin position="40"/>
        <end position="61"/>
    </location>
</feature>
<protein>
    <submittedName>
        <fullName evidence="4 5">Transmembrane protein 87A-like</fullName>
    </submittedName>
</protein>
<gene>
    <name evidence="4 5" type="primary">LOC110012828</name>
</gene>
<dbReference type="RefSeq" id="XP_020553484.1">
    <property type="nucleotide sequence ID" value="XM_020697825.1"/>
</dbReference>
<dbReference type="InterPro" id="IPR053937">
    <property type="entry name" value="GOST_TM"/>
</dbReference>
<keyword evidence="1" id="KW-0812">Transmembrane</keyword>
<name>A0A8M8VB00_SESIN</name>
<dbReference type="OrthoDB" id="19932at2759"/>
<dbReference type="KEGG" id="sind:110012828"/>
<evidence type="ECO:0000256" key="1">
    <source>
        <dbReference type="SAM" id="Phobius"/>
    </source>
</evidence>
<dbReference type="AlphaFoldDB" id="A0A8M8VB00"/>
<sequence length="106" mass="12404">MQSRTGLVEAIILEVKDRERIGDSYSKSGMMWKNVVKLELYRKFTNSLAVFVLVAIAWLYFNASDPLNELWRIVWIIPAFWIVLAFFLLAVVCVLWAPSHHRTRYA</sequence>
<dbReference type="GeneID" id="110012828"/>
<feature type="transmembrane region" description="Helical" evidence="1">
    <location>
        <begin position="73"/>
        <end position="97"/>
    </location>
</feature>
<dbReference type="Pfam" id="PF06814">
    <property type="entry name" value="GOST_TM"/>
    <property type="match status" value="1"/>
</dbReference>
<evidence type="ECO:0000259" key="2">
    <source>
        <dbReference type="Pfam" id="PF06814"/>
    </source>
</evidence>